<dbReference type="GO" id="GO:0007165">
    <property type="term" value="P:signal transduction"/>
    <property type="evidence" value="ECO:0000318"/>
    <property type="project" value="GO_Central"/>
</dbReference>
<keyword evidence="12 16" id="KW-0472">Membrane</keyword>
<evidence type="ECO:0000256" key="15">
    <source>
        <dbReference type="PROSITE-ProRule" id="PRU10141"/>
    </source>
</evidence>
<gene>
    <name evidence="20" type="ORF">MANES_16G013900</name>
</gene>
<evidence type="ECO:0000256" key="3">
    <source>
        <dbReference type="ARBA" id="ARBA00022553"/>
    </source>
</evidence>
<feature type="signal peptide" evidence="17">
    <location>
        <begin position="1"/>
        <end position="22"/>
    </location>
</feature>
<dbReference type="GO" id="GO:0042742">
    <property type="term" value="P:defense response to bacterium"/>
    <property type="evidence" value="ECO:0000318"/>
    <property type="project" value="GO_Central"/>
</dbReference>
<dbReference type="PANTHER" id="PTHR27002">
    <property type="entry name" value="RECEPTOR-LIKE SERINE/THREONINE-PROTEIN KINASE SD1-8"/>
    <property type="match status" value="1"/>
</dbReference>
<evidence type="ECO:0000256" key="8">
    <source>
        <dbReference type="ARBA" id="ARBA00022741"/>
    </source>
</evidence>
<evidence type="ECO:0000256" key="13">
    <source>
        <dbReference type="ARBA" id="ARBA00023170"/>
    </source>
</evidence>
<feature type="chain" id="PRO_5012361347" description="Protein kinase domain-containing protein" evidence="17">
    <location>
        <begin position="23"/>
        <end position="651"/>
    </location>
</feature>
<evidence type="ECO:0000256" key="4">
    <source>
        <dbReference type="ARBA" id="ARBA00022679"/>
    </source>
</evidence>
<keyword evidence="7" id="KW-0677">Repeat</keyword>
<feature type="binding site" evidence="15">
    <location>
        <position position="367"/>
    </location>
    <ligand>
        <name>ATP</name>
        <dbReference type="ChEBI" id="CHEBI:30616"/>
    </ligand>
</feature>
<dbReference type="SUPFAM" id="SSF56112">
    <property type="entry name" value="Protein kinase-like (PK-like)"/>
    <property type="match status" value="1"/>
</dbReference>
<dbReference type="InterPro" id="IPR001245">
    <property type="entry name" value="Ser-Thr/Tyr_kinase_cat_dom"/>
</dbReference>
<evidence type="ECO:0000256" key="11">
    <source>
        <dbReference type="ARBA" id="ARBA00022989"/>
    </source>
</evidence>
<evidence type="ECO:0000256" key="10">
    <source>
        <dbReference type="ARBA" id="ARBA00022840"/>
    </source>
</evidence>
<keyword evidence="5 16" id="KW-0812">Transmembrane</keyword>
<dbReference type="FunFam" id="3.30.430.20:FF:000003">
    <property type="entry name" value="Cysteine-rich RLK (RECEPTOR-like protein kinase) 10"/>
    <property type="match status" value="1"/>
</dbReference>
<keyword evidence="14" id="KW-0325">Glycoprotein</keyword>
<dbReference type="FunFam" id="1.10.510.10:FF:001019">
    <property type="entry name" value="G-type lectin S-receptor-like serine/threonine-protein kinase B120"/>
    <property type="match status" value="1"/>
</dbReference>
<keyword evidence="9" id="KW-0418">Kinase</keyword>
<evidence type="ECO:0000256" key="16">
    <source>
        <dbReference type="SAM" id="Phobius"/>
    </source>
</evidence>
<keyword evidence="11 16" id="KW-1133">Transmembrane helix</keyword>
<evidence type="ECO:0008006" key="21">
    <source>
        <dbReference type="Google" id="ProtNLM"/>
    </source>
</evidence>
<feature type="domain" description="Protein kinase" evidence="18">
    <location>
        <begin position="339"/>
        <end position="600"/>
    </location>
</feature>
<evidence type="ECO:0000256" key="9">
    <source>
        <dbReference type="ARBA" id="ARBA00022777"/>
    </source>
</evidence>
<evidence type="ECO:0000256" key="2">
    <source>
        <dbReference type="ARBA" id="ARBA00022527"/>
    </source>
</evidence>
<dbReference type="PROSITE" id="PS51473">
    <property type="entry name" value="GNK2"/>
    <property type="match status" value="2"/>
</dbReference>
<dbReference type="InterPro" id="IPR008271">
    <property type="entry name" value="Ser/Thr_kinase_AS"/>
</dbReference>
<keyword evidence="8 15" id="KW-0547">Nucleotide-binding</keyword>
<dbReference type="InterPro" id="IPR011009">
    <property type="entry name" value="Kinase-like_dom_sf"/>
</dbReference>
<evidence type="ECO:0000259" key="18">
    <source>
        <dbReference type="PROSITE" id="PS50011"/>
    </source>
</evidence>
<evidence type="ECO:0000256" key="7">
    <source>
        <dbReference type="ARBA" id="ARBA00022737"/>
    </source>
</evidence>
<keyword evidence="10 15" id="KW-0067">ATP-binding</keyword>
<dbReference type="InterPro" id="IPR002902">
    <property type="entry name" value="GNK2"/>
</dbReference>
<feature type="domain" description="Gnk2-homologous" evidence="19">
    <location>
        <begin position="135"/>
        <end position="243"/>
    </location>
</feature>
<dbReference type="FunFam" id="3.30.200.20:FF:000142">
    <property type="entry name" value="Cysteine-rich receptor-like protein kinase 10"/>
    <property type="match status" value="1"/>
</dbReference>
<dbReference type="CDD" id="cd23509">
    <property type="entry name" value="Gnk2-like"/>
    <property type="match status" value="2"/>
</dbReference>
<evidence type="ECO:0000256" key="12">
    <source>
        <dbReference type="ARBA" id="ARBA00023136"/>
    </source>
</evidence>
<evidence type="ECO:0000313" key="20">
    <source>
        <dbReference type="EMBL" id="OAY26005.1"/>
    </source>
</evidence>
<dbReference type="GO" id="GO:0004674">
    <property type="term" value="F:protein serine/threonine kinase activity"/>
    <property type="evidence" value="ECO:0000318"/>
    <property type="project" value="GO_Central"/>
</dbReference>
<dbReference type="Gene3D" id="3.30.430.20">
    <property type="entry name" value="Gnk2 domain, C-X8-C-X2-C motif"/>
    <property type="match status" value="2"/>
</dbReference>
<dbReference type="InterPro" id="IPR000719">
    <property type="entry name" value="Prot_kinase_dom"/>
</dbReference>
<dbReference type="InterPro" id="IPR017441">
    <property type="entry name" value="Protein_kinase_ATP_BS"/>
</dbReference>
<organism evidence="20">
    <name type="scientific">Manihot esculenta</name>
    <name type="common">Cassava</name>
    <name type="synonym">Jatropha manihot</name>
    <dbReference type="NCBI Taxonomy" id="3983"/>
    <lineage>
        <taxon>Eukaryota</taxon>
        <taxon>Viridiplantae</taxon>
        <taxon>Streptophyta</taxon>
        <taxon>Embryophyta</taxon>
        <taxon>Tracheophyta</taxon>
        <taxon>Spermatophyta</taxon>
        <taxon>Magnoliopsida</taxon>
        <taxon>eudicotyledons</taxon>
        <taxon>Gunneridae</taxon>
        <taxon>Pentapetalae</taxon>
        <taxon>rosids</taxon>
        <taxon>fabids</taxon>
        <taxon>Malpighiales</taxon>
        <taxon>Euphorbiaceae</taxon>
        <taxon>Crotonoideae</taxon>
        <taxon>Manihoteae</taxon>
        <taxon>Manihot</taxon>
    </lineage>
</organism>
<protein>
    <recommendedName>
        <fullName evidence="21">Protein kinase domain-containing protein</fullName>
    </recommendedName>
</protein>
<dbReference type="GO" id="GO:0009626">
    <property type="term" value="P:plant-type hypersensitive response"/>
    <property type="evidence" value="ECO:0000318"/>
    <property type="project" value="GO_Central"/>
</dbReference>
<reference evidence="20" key="1">
    <citation type="submission" date="2016-02" db="EMBL/GenBank/DDBJ databases">
        <title>WGS assembly of Manihot esculenta.</title>
        <authorList>
            <person name="Bredeson J.V."/>
            <person name="Prochnik S.E."/>
            <person name="Lyons J.B."/>
            <person name="Schmutz J."/>
            <person name="Grimwood J."/>
            <person name="Vrebalov J."/>
            <person name="Bart R.S."/>
            <person name="Amuge T."/>
            <person name="Ferguson M.E."/>
            <person name="Green R."/>
            <person name="Putnam N."/>
            <person name="Stites J."/>
            <person name="Rounsley S."/>
            <person name="Rokhsar D.S."/>
        </authorList>
    </citation>
    <scope>NUCLEOTIDE SEQUENCE [LARGE SCALE GENOMIC DNA]</scope>
    <source>
        <tissue evidence="20">Leaf</tissue>
    </source>
</reference>
<dbReference type="PROSITE" id="PS00108">
    <property type="entry name" value="PROTEIN_KINASE_ST"/>
    <property type="match status" value="1"/>
</dbReference>
<keyword evidence="2" id="KW-0723">Serine/threonine-protein kinase</keyword>
<feature type="domain" description="Gnk2-homologous" evidence="19">
    <location>
        <begin position="25"/>
        <end position="129"/>
    </location>
</feature>
<evidence type="ECO:0000256" key="5">
    <source>
        <dbReference type="ARBA" id="ARBA00022692"/>
    </source>
</evidence>
<dbReference type="GO" id="GO:0005524">
    <property type="term" value="F:ATP binding"/>
    <property type="evidence" value="ECO:0007669"/>
    <property type="project" value="UniProtKB-UniRule"/>
</dbReference>
<dbReference type="PROSITE" id="PS50011">
    <property type="entry name" value="PROTEIN_KINASE_DOM"/>
    <property type="match status" value="1"/>
</dbReference>
<evidence type="ECO:0000256" key="14">
    <source>
        <dbReference type="ARBA" id="ARBA00023180"/>
    </source>
</evidence>
<dbReference type="PANTHER" id="PTHR27002:SF1050">
    <property type="entry name" value="CYSTEINE-RICH RECEPTOR-LIKE PROTEIN KINASE 5"/>
    <property type="match status" value="1"/>
</dbReference>
<dbReference type="SMART" id="SM00220">
    <property type="entry name" value="S_TKc"/>
    <property type="match status" value="1"/>
</dbReference>
<name>A0A2C9U8Q8_MANES</name>
<evidence type="ECO:0000256" key="6">
    <source>
        <dbReference type="ARBA" id="ARBA00022729"/>
    </source>
</evidence>
<dbReference type="Pfam" id="PF01657">
    <property type="entry name" value="Stress-antifung"/>
    <property type="match status" value="2"/>
</dbReference>
<comment type="subcellular location">
    <subcellularLocation>
        <location evidence="1">Membrane</location>
        <topology evidence="1">Single-pass membrane protein</topology>
    </subcellularLocation>
</comment>
<evidence type="ECO:0000259" key="19">
    <source>
        <dbReference type="PROSITE" id="PS51473"/>
    </source>
</evidence>
<dbReference type="GO" id="GO:0005886">
    <property type="term" value="C:plasma membrane"/>
    <property type="evidence" value="ECO:0000318"/>
    <property type="project" value="GO_Central"/>
</dbReference>
<evidence type="ECO:0000256" key="17">
    <source>
        <dbReference type="SAM" id="SignalP"/>
    </source>
</evidence>
<feature type="transmembrane region" description="Helical" evidence="16">
    <location>
        <begin position="283"/>
        <end position="306"/>
    </location>
</feature>
<dbReference type="Gene3D" id="3.30.200.20">
    <property type="entry name" value="Phosphorylase Kinase, domain 1"/>
    <property type="match status" value="1"/>
</dbReference>
<keyword evidence="4" id="KW-0808">Transferase</keyword>
<dbReference type="InterPro" id="IPR038408">
    <property type="entry name" value="GNK2_sf"/>
</dbReference>
<dbReference type="EMBL" id="CM004402">
    <property type="protein sequence ID" value="OAY26005.1"/>
    <property type="molecule type" value="Genomic_DNA"/>
</dbReference>
<keyword evidence="6 17" id="KW-0732">Signal</keyword>
<dbReference type="FunFam" id="3.30.430.20:FF:000002">
    <property type="entry name" value="Cysteine-rich receptor-like protein kinase 10"/>
    <property type="match status" value="1"/>
</dbReference>
<sequence length="651" mass="72554">MNPFKLSISLSLLLSLAITAKAQPKYIHHFCSNTTIFSTNSTYQANLYVLFTFLSSNASRPLGFHYTSAGQNPDDVYGSFLCRGDYSPDVCQDCVSFATQVDLARRCPVEEEAMIWYDQCFVRYSNSSFFSTMEQEPMIYNRNVNNVTDVGLLRYLLNTTMSVAAAEAASIPSEAKKFAVKEVDFEESQKLYYLVQCTPDLSGSDCNSCLQIAISLLLEYCDRSKGGRMWCPSCGVRYEMYIFFNTTVLGAPPLPPVDVLPPAPPPTTEIGTRPPGKRGISTVTIVAIVAAIFVSIVLSVLGFCLARKKCNGVEEDNGGEEISSLQFDLSTLTIATKNFSDDNKLGEGGFGQVYKGTLPDGQEIAVKRLSRSSVQGAREFKNEVLLLAKLQHRNLVKLRGFCLEVQEKILVYEFVPNKSLDDFLFDPEKRGQLDWRRRYKIIEGIAKGCLYLHEDSRPRVIHRDLKASNILLDKDMNPKISDFGMARIFGVDQTHADTSRIARTLGYMPPEYAMHGLFSVNGKKINSFIQTDSGTDGLVGYAWKHWRNGTPMEVLDPNLVDSCSRNEVLTCIQMGLLCVQKDPAERPTMETVLLMLNSYSATLPVPQEPAFFLHGASRRSFTLNGLESDQSARKTVSCSVDEASITEVYPR</sequence>
<dbReference type="Pfam" id="PF07714">
    <property type="entry name" value="PK_Tyr_Ser-Thr"/>
    <property type="match status" value="1"/>
</dbReference>
<proteinExistence type="predicted"/>
<keyword evidence="13" id="KW-0675">Receptor</keyword>
<dbReference type="PROSITE" id="PS00107">
    <property type="entry name" value="PROTEIN_KINASE_ATP"/>
    <property type="match status" value="1"/>
</dbReference>
<keyword evidence="3" id="KW-0597">Phosphoprotein</keyword>
<evidence type="ECO:0000256" key="1">
    <source>
        <dbReference type="ARBA" id="ARBA00004167"/>
    </source>
</evidence>
<dbReference type="Gene3D" id="1.10.510.10">
    <property type="entry name" value="Transferase(Phosphotransferase) domain 1"/>
    <property type="match status" value="1"/>
</dbReference>
<accession>A0A2C9U8Q8</accession>
<dbReference type="AlphaFoldDB" id="A0A2C9U8Q8"/>